<accession>A0ABW5C3F3</accession>
<dbReference type="InterPro" id="IPR000014">
    <property type="entry name" value="PAS"/>
</dbReference>
<dbReference type="PANTHER" id="PTHR46663">
    <property type="entry name" value="DIGUANYLATE CYCLASE DGCT-RELATED"/>
    <property type="match status" value="1"/>
</dbReference>
<dbReference type="InterPro" id="IPR029787">
    <property type="entry name" value="Nucleotide_cyclase"/>
</dbReference>
<evidence type="ECO:0000259" key="2">
    <source>
        <dbReference type="PROSITE" id="PS50113"/>
    </source>
</evidence>
<dbReference type="InterPro" id="IPR013656">
    <property type="entry name" value="PAS_4"/>
</dbReference>
<feature type="domain" description="PAS" evidence="1">
    <location>
        <begin position="145"/>
        <end position="218"/>
    </location>
</feature>
<dbReference type="InterPro" id="IPR000700">
    <property type="entry name" value="PAS-assoc_C"/>
</dbReference>
<dbReference type="PROSITE" id="PS50113">
    <property type="entry name" value="PAC"/>
    <property type="match status" value="2"/>
</dbReference>
<organism evidence="4 5">
    <name type="scientific">Metabacillus endolithicus</name>
    <dbReference type="NCBI Taxonomy" id="1535204"/>
    <lineage>
        <taxon>Bacteria</taxon>
        <taxon>Bacillati</taxon>
        <taxon>Bacillota</taxon>
        <taxon>Bacilli</taxon>
        <taxon>Bacillales</taxon>
        <taxon>Bacillaceae</taxon>
        <taxon>Metabacillus</taxon>
    </lineage>
</organism>
<dbReference type="Gene3D" id="3.30.450.20">
    <property type="entry name" value="PAS domain"/>
    <property type="match status" value="2"/>
</dbReference>
<proteinExistence type="predicted"/>
<dbReference type="Pfam" id="PF08448">
    <property type="entry name" value="PAS_4"/>
    <property type="match status" value="1"/>
</dbReference>
<dbReference type="Proteomes" id="UP001597318">
    <property type="component" value="Unassembled WGS sequence"/>
</dbReference>
<dbReference type="InterPro" id="IPR043128">
    <property type="entry name" value="Rev_trsase/Diguanyl_cyclase"/>
</dbReference>
<dbReference type="SUPFAM" id="SSF55073">
    <property type="entry name" value="Nucleotide cyclase"/>
    <property type="match status" value="1"/>
</dbReference>
<dbReference type="SMART" id="SM00086">
    <property type="entry name" value="PAC"/>
    <property type="match status" value="2"/>
</dbReference>
<sequence>MEYIKYLSTLTTYEPQLRLLIDLIPEFIVLKDGYSRWLVTNKLVLNSYGMEDDFPYIGKTDLELAEIFPAHRHNFIFNMETDKAAWENGEAIQIEKSFQTPDGITRTWEVIKTPVFDKNSNKSHLIIVSREITERKKAEESLKVSESNYRFIAENMKDILITVNHKGIIKYLSPSFEKITGYSYKDYINREIAKLIEYIHPNQYRPIKKAFKELVLGKENHNIFEYQFLKRDGQYIWLEANVNTIYNENGDFEKLVLVARDIIQRKHFQSQLETLAYYDYLTNIPNRRYFMEKLSSEISRANDTNQLLALMYLDIDYFKNINDKLGHHIGDMLLVMLTRRIQNILRDTDILARIGGDEFAIILSNLSSSTEAQIIGERIAKKLQEPWYIEGHTFQTTSSIGIACYFKDGTSPQTLVCNADKALYKAKENGRAQVKFYS</sequence>
<dbReference type="SMART" id="SM00267">
    <property type="entry name" value="GGDEF"/>
    <property type="match status" value="1"/>
</dbReference>
<dbReference type="InterPro" id="IPR013767">
    <property type="entry name" value="PAS_fold"/>
</dbReference>
<dbReference type="NCBIfam" id="TIGR00254">
    <property type="entry name" value="GGDEF"/>
    <property type="match status" value="1"/>
</dbReference>
<dbReference type="NCBIfam" id="TIGR00229">
    <property type="entry name" value="sensory_box"/>
    <property type="match status" value="2"/>
</dbReference>
<evidence type="ECO:0000259" key="1">
    <source>
        <dbReference type="PROSITE" id="PS50112"/>
    </source>
</evidence>
<reference evidence="5" key="1">
    <citation type="journal article" date="2019" name="Int. J. Syst. Evol. Microbiol.">
        <title>The Global Catalogue of Microorganisms (GCM) 10K type strain sequencing project: providing services to taxonomists for standard genome sequencing and annotation.</title>
        <authorList>
            <consortium name="The Broad Institute Genomics Platform"/>
            <consortium name="The Broad Institute Genome Sequencing Center for Infectious Disease"/>
            <person name="Wu L."/>
            <person name="Ma J."/>
        </authorList>
    </citation>
    <scope>NUCLEOTIDE SEQUENCE [LARGE SCALE GENOMIC DNA]</scope>
    <source>
        <strain evidence="5">CGMCC 1.15474</strain>
    </source>
</reference>
<dbReference type="GO" id="GO:0052621">
    <property type="term" value="F:diguanylate cyclase activity"/>
    <property type="evidence" value="ECO:0007669"/>
    <property type="project" value="UniProtKB-EC"/>
</dbReference>
<dbReference type="CDD" id="cd00130">
    <property type="entry name" value="PAS"/>
    <property type="match status" value="1"/>
</dbReference>
<dbReference type="InterPro" id="IPR001610">
    <property type="entry name" value="PAC"/>
</dbReference>
<protein>
    <submittedName>
        <fullName evidence="4">Diguanylate cyclase domain-containing protein</fullName>
        <ecNumber evidence="4">2.7.7.65</ecNumber>
    </submittedName>
</protein>
<dbReference type="InterPro" id="IPR035965">
    <property type="entry name" value="PAS-like_dom_sf"/>
</dbReference>
<dbReference type="SMART" id="SM00091">
    <property type="entry name" value="PAS"/>
    <property type="match status" value="1"/>
</dbReference>
<dbReference type="InterPro" id="IPR052163">
    <property type="entry name" value="DGC-Regulatory_Protein"/>
</dbReference>
<feature type="domain" description="PAC" evidence="2">
    <location>
        <begin position="222"/>
        <end position="274"/>
    </location>
</feature>
<dbReference type="EC" id="2.7.7.65" evidence="4"/>
<dbReference type="InterPro" id="IPR000160">
    <property type="entry name" value="GGDEF_dom"/>
</dbReference>
<keyword evidence="4" id="KW-0548">Nucleotidyltransferase</keyword>
<evidence type="ECO:0000313" key="4">
    <source>
        <dbReference type="EMBL" id="MFD2216361.1"/>
    </source>
</evidence>
<keyword evidence="4" id="KW-0808">Transferase</keyword>
<dbReference type="Pfam" id="PF00990">
    <property type="entry name" value="GGDEF"/>
    <property type="match status" value="1"/>
</dbReference>
<dbReference type="Gene3D" id="3.30.70.270">
    <property type="match status" value="1"/>
</dbReference>
<comment type="caution">
    <text evidence="4">The sequence shown here is derived from an EMBL/GenBank/DDBJ whole genome shotgun (WGS) entry which is preliminary data.</text>
</comment>
<dbReference type="EMBL" id="JBHUIK010000007">
    <property type="protein sequence ID" value="MFD2216361.1"/>
    <property type="molecule type" value="Genomic_DNA"/>
</dbReference>
<dbReference type="CDD" id="cd01949">
    <property type="entry name" value="GGDEF"/>
    <property type="match status" value="1"/>
</dbReference>
<dbReference type="SUPFAM" id="SSF55785">
    <property type="entry name" value="PYP-like sensor domain (PAS domain)"/>
    <property type="match status" value="2"/>
</dbReference>
<dbReference type="PROSITE" id="PS50887">
    <property type="entry name" value="GGDEF"/>
    <property type="match status" value="1"/>
</dbReference>
<dbReference type="PANTHER" id="PTHR46663:SF3">
    <property type="entry name" value="SLL0267 PROTEIN"/>
    <property type="match status" value="1"/>
</dbReference>
<feature type="domain" description="GGDEF" evidence="3">
    <location>
        <begin position="306"/>
        <end position="438"/>
    </location>
</feature>
<dbReference type="PROSITE" id="PS50112">
    <property type="entry name" value="PAS"/>
    <property type="match status" value="1"/>
</dbReference>
<keyword evidence="5" id="KW-1185">Reference proteome</keyword>
<gene>
    <name evidence="4" type="ORF">ACFSKK_22040</name>
</gene>
<dbReference type="Pfam" id="PF00989">
    <property type="entry name" value="PAS"/>
    <property type="match status" value="1"/>
</dbReference>
<dbReference type="RefSeq" id="WP_379053240.1">
    <property type="nucleotide sequence ID" value="NZ_JBHUIK010000007.1"/>
</dbReference>
<name>A0ABW5C3F3_9BACI</name>
<evidence type="ECO:0000259" key="3">
    <source>
        <dbReference type="PROSITE" id="PS50887"/>
    </source>
</evidence>
<feature type="domain" description="PAC" evidence="2">
    <location>
        <begin position="92"/>
        <end position="144"/>
    </location>
</feature>
<evidence type="ECO:0000313" key="5">
    <source>
        <dbReference type="Proteomes" id="UP001597318"/>
    </source>
</evidence>